<feature type="region of interest" description="Disordered" evidence="1">
    <location>
        <begin position="222"/>
        <end position="251"/>
    </location>
</feature>
<feature type="compositionally biased region" description="Gly residues" evidence="1">
    <location>
        <begin position="61"/>
        <end position="74"/>
    </location>
</feature>
<feature type="region of interest" description="Disordered" evidence="1">
    <location>
        <begin position="1"/>
        <end position="93"/>
    </location>
</feature>
<organism evidence="2 3">
    <name type="scientific">Mycena pura</name>
    <dbReference type="NCBI Taxonomy" id="153505"/>
    <lineage>
        <taxon>Eukaryota</taxon>
        <taxon>Fungi</taxon>
        <taxon>Dikarya</taxon>
        <taxon>Basidiomycota</taxon>
        <taxon>Agaricomycotina</taxon>
        <taxon>Agaricomycetes</taxon>
        <taxon>Agaricomycetidae</taxon>
        <taxon>Agaricales</taxon>
        <taxon>Marasmiineae</taxon>
        <taxon>Mycenaceae</taxon>
        <taxon>Mycena</taxon>
    </lineage>
</organism>
<dbReference type="Proteomes" id="UP001219525">
    <property type="component" value="Unassembled WGS sequence"/>
</dbReference>
<keyword evidence="3" id="KW-1185">Reference proteome</keyword>
<feature type="compositionally biased region" description="Low complexity" evidence="1">
    <location>
        <begin position="1"/>
        <end position="13"/>
    </location>
</feature>
<feature type="compositionally biased region" description="Basic and acidic residues" evidence="1">
    <location>
        <begin position="222"/>
        <end position="236"/>
    </location>
</feature>
<feature type="compositionally biased region" description="Polar residues" evidence="1">
    <location>
        <begin position="42"/>
        <end position="60"/>
    </location>
</feature>
<evidence type="ECO:0000313" key="3">
    <source>
        <dbReference type="Proteomes" id="UP001219525"/>
    </source>
</evidence>
<accession>A0AAD6V0N6</accession>
<feature type="compositionally biased region" description="Basic and acidic residues" evidence="1">
    <location>
        <begin position="22"/>
        <end position="31"/>
    </location>
</feature>
<reference evidence="2" key="1">
    <citation type="submission" date="2023-03" db="EMBL/GenBank/DDBJ databases">
        <title>Massive genome expansion in bonnet fungi (Mycena s.s.) driven by repeated elements and novel gene families across ecological guilds.</title>
        <authorList>
            <consortium name="Lawrence Berkeley National Laboratory"/>
            <person name="Harder C.B."/>
            <person name="Miyauchi S."/>
            <person name="Viragh M."/>
            <person name="Kuo A."/>
            <person name="Thoen E."/>
            <person name="Andreopoulos B."/>
            <person name="Lu D."/>
            <person name="Skrede I."/>
            <person name="Drula E."/>
            <person name="Henrissat B."/>
            <person name="Morin E."/>
            <person name="Kohler A."/>
            <person name="Barry K."/>
            <person name="LaButti K."/>
            <person name="Morin E."/>
            <person name="Salamov A."/>
            <person name="Lipzen A."/>
            <person name="Mereny Z."/>
            <person name="Hegedus B."/>
            <person name="Baldrian P."/>
            <person name="Stursova M."/>
            <person name="Weitz H."/>
            <person name="Taylor A."/>
            <person name="Grigoriev I.V."/>
            <person name="Nagy L.G."/>
            <person name="Martin F."/>
            <person name="Kauserud H."/>
        </authorList>
    </citation>
    <scope>NUCLEOTIDE SEQUENCE</scope>
    <source>
        <strain evidence="2">9144</strain>
    </source>
</reference>
<comment type="caution">
    <text evidence="2">The sequence shown here is derived from an EMBL/GenBank/DDBJ whole genome shotgun (WGS) entry which is preliminary data.</text>
</comment>
<sequence>MPLFSSSNPNNSNKACTLRPLTELEKRHGAPELDSADYAASVPNTQDPYLSNPNDNNTGTVGMGDPGLGNPGGGHRQHRGADTYNPGSDGMMSDPAYGMGTGIPGAGAGAGMGTGGIPNVGHGHQTGAHTGGGAGTGIGAGAGAGMGTGGIPPTNAVNVGHGHHTGGGALTGKIEHAIGTIVGSQSLKAKGLQKEQEARALKVQSSELAEAERLEQIAATRRERAVAHGAHPDNRHVGGLGHGDRAPGPYN</sequence>
<proteinExistence type="predicted"/>
<dbReference type="EMBL" id="JARJCW010000083">
    <property type="protein sequence ID" value="KAJ7196515.1"/>
    <property type="molecule type" value="Genomic_DNA"/>
</dbReference>
<dbReference type="AlphaFoldDB" id="A0AAD6V0N6"/>
<evidence type="ECO:0000313" key="2">
    <source>
        <dbReference type="EMBL" id="KAJ7196515.1"/>
    </source>
</evidence>
<protein>
    <submittedName>
        <fullName evidence="2">Uncharacterized protein</fullName>
    </submittedName>
</protein>
<name>A0AAD6V0N6_9AGAR</name>
<evidence type="ECO:0000256" key="1">
    <source>
        <dbReference type="SAM" id="MobiDB-lite"/>
    </source>
</evidence>
<gene>
    <name evidence="2" type="ORF">GGX14DRAFT_672774</name>
</gene>